<name>A0A381ZFN5_9ZZZZ</name>
<evidence type="ECO:0000256" key="1">
    <source>
        <dbReference type="SAM" id="Phobius"/>
    </source>
</evidence>
<gene>
    <name evidence="2" type="ORF">METZ01_LOCUS140397</name>
</gene>
<dbReference type="AlphaFoldDB" id="A0A381ZFN5"/>
<protein>
    <submittedName>
        <fullName evidence="2">Uncharacterized protein</fullName>
    </submittedName>
</protein>
<reference evidence="2" key="1">
    <citation type="submission" date="2018-05" db="EMBL/GenBank/DDBJ databases">
        <authorList>
            <person name="Lanie J.A."/>
            <person name="Ng W.-L."/>
            <person name="Kazmierczak K.M."/>
            <person name="Andrzejewski T.M."/>
            <person name="Davidsen T.M."/>
            <person name="Wayne K.J."/>
            <person name="Tettelin H."/>
            <person name="Glass J.I."/>
            <person name="Rusch D."/>
            <person name="Podicherti R."/>
            <person name="Tsui H.-C.T."/>
            <person name="Winkler M.E."/>
        </authorList>
    </citation>
    <scope>NUCLEOTIDE SEQUENCE</scope>
</reference>
<accession>A0A381ZFN5</accession>
<organism evidence="2">
    <name type="scientific">marine metagenome</name>
    <dbReference type="NCBI Taxonomy" id="408172"/>
    <lineage>
        <taxon>unclassified sequences</taxon>
        <taxon>metagenomes</taxon>
        <taxon>ecological metagenomes</taxon>
    </lineage>
</organism>
<keyword evidence="1" id="KW-1133">Transmembrane helix</keyword>
<feature type="transmembrane region" description="Helical" evidence="1">
    <location>
        <begin position="47"/>
        <end position="70"/>
    </location>
</feature>
<keyword evidence="1" id="KW-0812">Transmembrane</keyword>
<proteinExistence type="predicted"/>
<dbReference type="EMBL" id="UINC01020974">
    <property type="protein sequence ID" value="SVA87543.1"/>
    <property type="molecule type" value="Genomic_DNA"/>
</dbReference>
<feature type="transmembrane region" description="Helical" evidence="1">
    <location>
        <begin position="86"/>
        <end position="107"/>
    </location>
</feature>
<feature type="transmembrane region" description="Helical" evidence="1">
    <location>
        <begin position="114"/>
        <end position="133"/>
    </location>
</feature>
<sequence>MVAGAATGLLLASFLIIFFCTVLYVMFRNRNQFAIDLLEDKSPSRIILPFVVLVNPSAAAGGIIFAYLFLVLERNFPENGLASPNLLYTGFVLFISISMIAPLIFLAKNYWIHLLGLAVIFALLFGWLIPYLSI</sequence>
<evidence type="ECO:0000313" key="2">
    <source>
        <dbReference type="EMBL" id="SVA87543.1"/>
    </source>
</evidence>
<feature type="transmembrane region" description="Helical" evidence="1">
    <location>
        <begin position="6"/>
        <end position="27"/>
    </location>
</feature>
<keyword evidence="1" id="KW-0472">Membrane</keyword>